<sequence>MEFYLLRKLLRAGVLPLGRHVGGRLRTVGLPLRGPPSTGLFHRAFARGCPRLLLMGLL</sequence>
<accession>A0AAW2X9M6</accession>
<dbReference type="EMBL" id="JACGWN010000005">
    <property type="protein sequence ID" value="KAL0449656.1"/>
    <property type="molecule type" value="Genomic_DNA"/>
</dbReference>
<name>A0AAW2X9M6_9LAMI</name>
<gene>
    <name evidence="1" type="ORF">Slati_1522000</name>
</gene>
<evidence type="ECO:0000313" key="1">
    <source>
        <dbReference type="EMBL" id="KAL0449656.1"/>
    </source>
</evidence>
<protein>
    <submittedName>
        <fullName evidence="1">Uncharacterized protein</fullName>
    </submittedName>
</protein>
<reference evidence="1" key="2">
    <citation type="journal article" date="2024" name="Plant">
        <title>Genomic evolution and insights into agronomic trait innovations of Sesamum species.</title>
        <authorList>
            <person name="Miao H."/>
            <person name="Wang L."/>
            <person name="Qu L."/>
            <person name="Liu H."/>
            <person name="Sun Y."/>
            <person name="Le M."/>
            <person name="Wang Q."/>
            <person name="Wei S."/>
            <person name="Zheng Y."/>
            <person name="Lin W."/>
            <person name="Duan Y."/>
            <person name="Cao H."/>
            <person name="Xiong S."/>
            <person name="Wang X."/>
            <person name="Wei L."/>
            <person name="Li C."/>
            <person name="Ma Q."/>
            <person name="Ju M."/>
            <person name="Zhao R."/>
            <person name="Li G."/>
            <person name="Mu C."/>
            <person name="Tian Q."/>
            <person name="Mei H."/>
            <person name="Zhang T."/>
            <person name="Gao T."/>
            <person name="Zhang H."/>
        </authorList>
    </citation>
    <scope>NUCLEOTIDE SEQUENCE</scope>
    <source>
        <strain evidence="1">KEN1</strain>
    </source>
</reference>
<reference evidence="1" key="1">
    <citation type="submission" date="2020-06" db="EMBL/GenBank/DDBJ databases">
        <authorList>
            <person name="Li T."/>
            <person name="Hu X."/>
            <person name="Zhang T."/>
            <person name="Song X."/>
            <person name="Zhang H."/>
            <person name="Dai N."/>
            <person name="Sheng W."/>
            <person name="Hou X."/>
            <person name="Wei L."/>
        </authorList>
    </citation>
    <scope>NUCLEOTIDE SEQUENCE</scope>
    <source>
        <strain evidence="1">KEN1</strain>
        <tissue evidence="1">Leaf</tissue>
    </source>
</reference>
<dbReference type="AlphaFoldDB" id="A0AAW2X9M6"/>
<organism evidence="1">
    <name type="scientific">Sesamum latifolium</name>
    <dbReference type="NCBI Taxonomy" id="2727402"/>
    <lineage>
        <taxon>Eukaryota</taxon>
        <taxon>Viridiplantae</taxon>
        <taxon>Streptophyta</taxon>
        <taxon>Embryophyta</taxon>
        <taxon>Tracheophyta</taxon>
        <taxon>Spermatophyta</taxon>
        <taxon>Magnoliopsida</taxon>
        <taxon>eudicotyledons</taxon>
        <taxon>Gunneridae</taxon>
        <taxon>Pentapetalae</taxon>
        <taxon>asterids</taxon>
        <taxon>lamiids</taxon>
        <taxon>Lamiales</taxon>
        <taxon>Pedaliaceae</taxon>
        <taxon>Sesamum</taxon>
    </lineage>
</organism>
<proteinExistence type="predicted"/>
<comment type="caution">
    <text evidence="1">The sequence shown here is derived from an EMBL/GenBank/DDBJ whole genome shotgun (WGS) entry which is preliminary data.</text>
</comment>